<feature type="compositionally biased region" description="Acidic residues" evidence="1">
    <location>
        <begin position="51"/>
        <end position="60"/>
    </location>
</feature>
<dbReference type="EMBL" id="CP019791">
    <property type="protein sequence ID" value="AQT69481.1"/>
    <property type="molecule type" value="Genomic_DNA"/>
</dbReference>
<evidence type="ECO:0000259" key="2">
    <source>
        <dbReference type="SMART" id="SM00746"/>
    </source>
</evidence>
<dbReference type="InterPro" id="IPR009078">
    <property type="entry name" value="Ferritin-like_SF"/>
</dbReference>
<dbReference type="GO" id="GO:0016491">
    <property type="term" value="F:oxidoreductase activity"/>
    <property type="evidence" value="ECO:0007669"/>
    <property type="project" value="InterPro"/>
</dbReference>
<dbReference type="SUPFAM" id="SSF47240">
    <property type="entry name" value="Ferritin-like"/>
    <property type="match status" value="1"/>
</dbReference>
<feature type="domain" description="TRASH" evidence="2">
    <location>
        <begin position="68"/>
        <end position="103"/>
    </location>
</feature>
<dbReference type="STRING" id="1936003.STSP2_02672"/>
<dbReference type="AlphaFoldDB" id="A0A1U9NNI4"/>
<protein>
    <submittedName>
        <fullName evidence="3">YHS domain protein</fullName>
    </submittedName>
</protein>
<dbReference type="PROSITE" id="PS51257">
    <property type="entry name" value="PROKAR_LIPOPROTEIN"/>
    <property type="match status" value="1"/>
</dbReference>
<dbReference type="Gene3D" id="1.10.620.20">
    <property type="entry name" value="Ribonucleotide Reductase, subunit A"/>
    <property type="match status" value="1"/>
</dbReference>
<evidence type="ECO:0000313" key="4">
    <source>
        <dbReference type="Proteomes" id="UP000189674"/>
    </source>
</evidence>
<proteinExistence type="predicted"/>
<dbReference type="SMART" id="SM00746">
    <property type="entry name" value="TRASH"/>
    <property type="match status" value="1"/>
</dbReference>
<dbReference type="InterPro" id="IPR007029">
    <property type="entry name" value="YHS_dom"/>
</dbReference>
<accession>A0A1U9NNI4</accession>
<dbReference type="Pfam" id="PF04945">
    <property type="entry name" value="YHS"/>
    <property type="match status" value="1"/>
</dbReference>
<reference evidence="4" key="1">
    <citation type="submission" date="2017-02" db="EMBL/GenBank/DDBJ databases">
        <title>Comparative genomics and description of representatives of a novel lineage of planctomycetes thriving in anoxic sediments.</title>
        <authorList>
            <person name="Spring S."/>
            <person name="Bunk B."/>
            <person name="Sproer C."/>
        </authorList>
    </citation>
    <scope>NUCLEOTIDE SEQUENCE [LARGE SCALE GENOMIC DNA]</scope>
    <source>
        <strain evidence="4">ST-NAGAB-D1</strain>
    </source>
</reference>
<dbReference type="RefSeq" id="WP_205847898.1">
    <property type="nucleotide sequence ID" value="NZ_CP019791.1"/>
</dbReference>
<evidence type="ECO:0000313" key="3">
    <source>
        <dbReference type="EMBL" id="AQT69481.1"/>
    </source>
</evidence>
<evidence type="ECO:0000256" key="1">
    <source>
        <dbReference type="SAM" id="MobiDB-lite"/>
    </source>
</evidence>
<gene>
    <name evidence="3" type="ORF">STSP2_02672</name>
</gene>
<name>A0A1U9NNI4_9BACT</name>
<feature type="compositionally biased region" description="Basic and acidic residues" evidence="1">
    <location>
        <begin position="38"/>
        <end position="50"/>
    </location>
</feature>
<dbReference type="InterPro" id="IPR012348">
    <property type="entry name" value="RNR-like"/>
</dbReference>
<feature type="region of interest" description="Disordered" evidence="1">
    <location>
        <begin position="24"/>
        <end position="63"/>
    </location>
</feature>
<organism evidence="3 4">
    <name type="scientific">Anaerohalosphaera lusitana</name>
    <dbReference type="NCBI Taxonomy" id="1936003"/>
    <lineage>
        <taxon>Bacteria</taxon>
        <taxon>Pseudomonadati</taxon>
        <taxon>Planctomycetota</taxon>
        <taxon>Phycisphaerae</taxon>
        <taxon>Sedimentisphaerales</taxon>
        <taxon>Anaerohalosphaeraceae</taxon>
        <taxon>Anaerohalosphaera</taxon>
    </lineage>
</organism>
<dbReference type="Proteomes" id="UP000189674">
    <property type="component" value="Chromosome"/>
</dbReference>
<dbReference type="InterPro" id="IPR011017">
    <property type="entry name" value="TRASH_dom"/>
</dbReference>
<sequence length="115" mass="12571" precursor="true">MRNLAIVICVLVVGSFVVIGLSGCGENGGESAPVENEQMDHENHEGHDHEAMEEESEAGSEETAQKICPIMGNEIDKGISTEYKGKTVYFCCPGCIDTFEENPEKYVDELPQFQG</sequence>
<dbReference type="KEGG" id="alus:STSP2_02672"/>
<keyword evidence="4" id="KW-1185">Reference proteome</keyword>